<accession>A0A926I789</accession>
<comment type="caution">
    <text evidence="3">The sequence shown here is derived from an EMBL/GenBank/DDBJ whole genome shotgun (WGS) entry which is preliminary data.</text>
</comment>
<feature type="domain" description="Barstar (barnase inhibitor)" evidence="2">
    <location>
        <begin position="20"/>
        <end position="103"/>
    </location>
</feature>
<evidence type="ECO:0000313" key="3">
    <source>
        <dbReference type="EMBL" id="MBC8559666.1"/>
    </source>
</evidence>
<dbReference type="InterPro" id="IPR000468">
    <property type="entry name" value="Barstar"/>
</dbReference>
<name>A0A926I789_9FIRM</name>
<evidence type="ECO:0000313" key="4">
    <source>
        <dbReference type="Proteomes" id="UP000610760"/>
    </source>
</evidence>
<evidence type="ECO:0000256" key="1">
    <source>
        <dbReference type="ARBA" id="ARBA00006845"/>
    </source>
</evidence>
<dbReference type="EMBL" id="JACRSV010000001">
    <property type="protein sequence ID" value="MBC8559666.1"/>
    <property type="molecule type" value="Genomic_DNA"/>
</dbReference>
<protein>
    <submittedName>
        <fullName evidence="3">Barstar family protein</fullName>
    </submittedName>
</protein>
<dbReference type="Pfam" id="PF01337">
    <property type="entry name" value="Barstar"/>
    <property type="match status" value="1"/>
</dbReference>
<proteinExistence type="inferred from homology"/>
<reference evidence="3" key="1">
    <citation type="submission" date="2020-08" db="EMBL/GenBank/DDBJ databases">
        <title>Genome public.</title>
        <authorList>
            <person name="Liu C."/>
            <person name="Sun Q."/>
        </authorList>
    </citation>
    <scope>NUCLEOTIDE SEQUENCE</scope>
    <source>
        <strain evidence="3">NSJ-33</strain>
    </source>
</reference>
<evidence type="ECO:0000259" key="2">
    <source>
        <dbReference type="Pfam" id="PF01337"/>
    </source>
</evidence>
<dbReference type="Gene3D" id="3.30.370.10">
    <property type="entry name" value="Barstar-like"/>
    <property type="match status" value="1"/>
</dbReference>
<sequence length="107" mass="12468">MGIYEEQAACAFKPIHDNPIVLDFTGCKYLGVVHQILKEKFGLPDYYGENWDALWDCLRYLFDEKQKVEIRGYGTMPKELQQECVKMLQVFDDVHEDTPNVTFTVIS</sequence>
<dbReference type="RefSeq" id="WP_249294563.1">
    <property type="nucleotide sequence ID" value="NZ_JACRSV010000001.1"/>
</dbReference>
<organism evidence="3 4">
    <name type="scientific">Fumia xinanensis</name>
    <dbReference type="NCBI Taxonomy" id="2763659"/>
    <lineage>
        <taxon>Bacteria</taxon>
        <taxon>Bacillati</taxon>
        <taxon>Bacillota</taxon>
        <taxon>Clostridia</taxon>
        <taxon>Eubacteriales</taxon>
        <taxon>Oscillospiraceae</taxon>
        <taxon>Fumia</taxon>
    </lineage>
</organism>
<dbReference type="SUPFAM" id="SSF52038">
    <property type="entry name" value="Barstar-related"/>
    <property type="match status" value="1"/>
</dbReference>
<dbReference type="AlphaFoldDB" id="A0A926I789"/>
<comment type="similarity">
    <text evidence="1">Belongs to the barstar family.</text>
</comment>
<dbReference type="InterPro" id="IPR035905">
    <property type="entry name" value="Barstar-like_sf"/>
</dbReference>
<gene>
    <name evidence="3" type="ORF">H8710_06210</name>
</gene>
<dbReference type="Proteomes" id="UP000610760">
    <property type="component" value="Unassembled WGS sequence"/>
</dbReference>
<keyword evidence="4" id="KW-1185">Reference proteome</keyword>